<evidence type="ECO:0000313" key="1">
    <source>
        <dbReference type="EMBL" id="SUB89754.1"/>
    </source>
</evidence>
<dbReference type="AlphaFoldDB" id="A0A379EBN6"/>
<accession>A0A379EBN6</accession>
<dbReference type="RefSeq" id="WP_115097056.1">
    <property type="nucleotide sequence ID" value="NZ_JASBZX010000006.1"/>
</dbReference>
<reference evidence="1 2" key="1">
    <citation type="submission" date="2018-06" db="EMBL/GenBank/DDBJ databases">
        <authorList>
            <consortium name="Pathogen Informatics"/>
            <person name="Doyle S."/>
        </authorList>
    </citation>
    <scope>NUCLEOTIDE SEQUENCE [LARGE SCALE GENOMIC DNA]</scope>
    <source>
        <strain evidence="1 2">NCTC11632</strain>
    </source>
</reference>
<dbReference type="Proteomes" id="UP000254156">
    <property type="component" value="Unassembled WGS sequence"/>
</dbReference>
<organism evidence="1 2">
    <name type="scientific">Porphyromonas macacae</name>
    <dbReference type="NCBI Taxonomy" id="28115"/>
    <lineage>
        <taxon>Bacteria</taxon>
        <taxon>Pseudomonadati</taxon>
        <taxon>Bacteroidota</taxon>
        <taxon>Bacteroidia</taxon>
        <taxon>Bacteroidales</taxon>
        <taxon>Porphyromonadaceae</taxon>
        <taxon>Porphyromonas</taxon>
    </lineage>
</organism>
<gene>
    <name evidence="1" type="ORF">NCTC11632_01880</name>
</gene>
<dbReference type="InterPro" id="IPR021223">
    <property type="entry name" value="AbiGi"/>
</dbReference>
<proteinExistence type="predicted"/>
<dbReference type="Pfam" id="PF10899">
    <property type="entry name" value="AbiGi"/>
    <property type="match status" value="1"/>
</dbReference>
<protein>
    <submittedName>
        <fullName evidence="1">Protein of uncharacterized function (DUF2743)</fullName>
    </submittedName>
</protein>
<sequence>MTSRPDFSHFLVHFTKNKQPVGAQDPDNPIRDKAKGMALTRLISILTDKKIIASTMPWTNCHCVCLTECPWASLIDHTKSYSPYGIGFSKQFVFSRNGSPVYYVRADQYEKQEWNEHLKSFVTPFWPRYRPKSIKEKKDFRTCDYTHEREWRVPHDFPFDYDQIEFIILDKYEDMAKFPKELKDSIGRDKFLLMDNYKIIEKLWPVHNLGI</sequence>
<evidence type="ECO:0000313" key="2">
    <source>
        <dbReference type="Proteomes" id="UP000254156"/>
    </source>
</evidence>
<dbReference type="EMBL" id="UGTF01000002">
    <property type="protein sequence ID" value="SUB89754.1"/>
    <property type="molecule type" value="Genomic_DNA"/>
</dbReference>
<name>A0A379EBN6_9PORP</name>